<dbReference type="CDD" id="cd00200">
    <property type="entry name" value="WD40"/>
    <property type="match status" value="1"/>
</dbReference>
<evidence type="ECO:0000313" key="7">
    <source>
        <dbReference type="EMBL" id="ASC71841.1"/>
    </source>
</evidence>
<dbReference type="PRINTS" id="PR00364">
    <property type="entry name" value="DISEASERSIST"/>
</dbReference>
<feature type="domain" description="NB-ARC" evidence="6">
    <location>
        <begin position="223"/>
        <end position="314"/>
    </location>
</feature>
<dbReference type="InterPro" id="IPR010982">
    <property type="entry name" value="Lambda_DNA-bd_dom_sf"/>
</dbReference>
<name>A0A1Z3HNH1_9CYAN</name>
<feature type="repeat" description="WD" evidence="4">
    <location>
        <begin position="689"/>
        <end position="730"/>
    </location>
</feature>
<dbReference type="InterPro" id="IPR036322">
    <property type="entry name" value="WD40_repeat_dom_sf"/>
</dbReference>
<keyword evidence="8" id="KW-1185">Reference proteome</keyword>
<reference evidence="7 8" key="1">
    <citation type="journal article" date="2016" name="Biochim. Biophys. Acta">
        <title>Characterization of red-shifted phycobilisomes isolated from the chlorophyll f-containing cyanobacterium Halomicronema hongdechloris.</title>
        <authorList>
            <person name="Li Y."/>
            <person name="Lin Y."/>
            <person name="Garvey C.J."/>
            <person name="Birch D."/>
            <person name="Corkery R.W."/>
            <person name="Loughlin P.C."/>
            <person name="Scheer H."/>
            <person name="Willows R.D."/>
            <person name="Chen M."/>
        </authorList>
    </citation>
    <scope>NUCLEOTIDE SEQUENCE [LARGE SCALE GENOMIC DNA]</scope>
    <source>
        <strain evidence="7 8">C2206</strain>
    </source>
</reference>
<keyword evidence="2" id="KW-0677">Repeat</keyword>
<dbReference type="SMART" id="SM00320">
    <property type="entry name" value="WD40"/>
    <property type="match status" value="10"/>
</dbReference>
<dbReference type="SUPFAM" id="SSF50978">
    <property type="entry name" value="WD40 repeat-like"/>
    <property type="match status" value="2"/>
</dbReference>
<dbReference type="PROSITE" id="PS50082">
    <property type="entry name" value="WD_REPEATS_2"/>
    <property type="match status" value="10"/>
</dbReference>
<dbReference type="InterPro" id="IPR001387">
    <property type="entry name" value="Cro/C1-type_HTH"/>
</dbReference>
<evidence type="ECO:0000256" key="1">
    <source>
        <dbReference type="ARBA" id="ARBA00022574"/>
    </source>
</evidence>
<evidence type="ECO:0000256" key="2">
    <source>
        <dbReference type="ARBA" id="ARBA00022737"/>
    </source>
</evidence>
<feature type="repeat" description="WD" evidence="4">
    <location>
        <begin position="773"/>
        <end position="814"/>
    </location>
</feature>
<evidence type="ECO:0000256" key="3">
    <source>
        <dbReference type="ARBA" id="ARBA00022786"/>
    </source>
</evidence>
<gene>
    <name evidence="7" type="ORF">XM38_027950</name>
</gene>
<dbReference type="Gene3D" id="1.10.260.40">
    <property type="entry name" value="lambda repressor-like DNA-binding domains"/>
    <property type="match status" value="1"/>
</dbReference>
<dbReference type="InterPro" id="IPR015943">
    <property type="entry name" value="WD40/YVTN_repeat-like_dom_sf"/>
</dbReference>
<feature type="repeat" description="WD" evidence="4">
    <location>
        <begin position="983"/>
        <end position="1024"/>
    </location>
</feature>
<dbReference type="AlphaFoldDB" id="A0A1Z3HNH1"/>
<feature type="repeat" description="WD" evidence="4">
    <location>
        <begin position="899"/>
        <end position="940"/>
    </location>
</feature>
<keyword evidence="1 4" id="KW-0853">WD repeat</keyword>
<keyword evidence="3" id="KW-0833">Ubl conjugation pathway</keyword>
<dbReference type="InterPro" id="IPR027417">
    <property type="entry name" value="P-loop_NTPase"/>
</dbReference>
<dbReference type="PRINTS" id="PR00320">
    <property type="entry name" value="GPROTEINBRPT"/>
</dbReference>
<dbReference type="InterPro" id="IPR001680">
    <property type="entry name" value="WD40_rpt"/>
</dbReference>
<dbReference type="Pfam" id="PF00931">
    <property type="entry name" value="NB-ARC"/>
    <property type="match status" value="1"/>
</dbReference>
<sequence length="1116" mass="123711">MALSVSGQWRYSQEVRQLRRRLPETFWPPLDRPCNRPCRAGEFLGKIAYHRHKPRELSLNIPIVECCETPLPPQGLPPAVCHLPPPPAMSQRQRGVVLTEPGQKRLEAAIAAAQDREKYGKRFTQAELEERAGISRKTIKKICDRTAPVDEASVQTFFAAFGLDLETTDYGLPELPPQAAGPEPTPQETRSSAKIDWGEKPDTSIFFGRTEELAILNRWILTEPCRLVTLLGMGGIGKTSLAAKVADQIYDQFDYVIWRSLREAPPLDEILVRLIQFLSDQQETEINLPTRLGERIIRLLHYLREHRCLLVLDNLESVLQAESTGQFRGGYEGYGELIHRIGEAEHQSCLLLTSRECPRELAPMAGDRFPVRLWSVTGINIEAGRAILKAKGLELDEADTQGQELICRYSGNPQALHLVATAIQREFLGDVDDFLEEEGAAVEDVRSLLDQHLTRLVPLERSILFWLAINREPVGLDELMEDLLPPVTKREVRSALRGLTDRYLIETVDKQFTLQNVIMEFATDRFVEQVSGELNTQQFDLFHTHTLIQATAKDYVRETQMRLILEPIAVCIANLDQHVCVSLQTIRQHSDWGRGYAAGNLLNLLVQVRSDVQPFDFSRLTLRQIYLSGIELHGWNLVNSRWIRSALTYPFGRISSVSFSPDGQWLATGGNDATIRLWQVSTGECCQTLTGHTNSVKSVVFSPDGQWLATGGDDGAIQLWQVSTGECRKTLIGHTNWVNSVVFSPDGQWLATGSDDATTRLWQVSTGECCQTLTGHTNSVKSMVFSPDGQWLATGSGEAIIQLWQVSTGECRKTLIGHTNWVNSVAFSPDGQWLATGSGDAIIRLWQVSTGECRKTLIGHTNWVRSVAFSPDGQWLATGSDDATIRLWQVSTGKCRQTLTGHTNWVSSVGFSPDGQWLATGSDDATIRLWQVSTGACRQTLTGHTNWVRSVGFSPDGQWLATGSNDATIRLWQVSTGKCRQTLTGHTNRVSSVGFSPDGQWLATGSADATIRLWQVSTGACRQTLTGHTNWVRSVGFSPDGQWLATGSNDATIRLWQVSTGECLKVLQIPRPYEGTNITGVRGLTEAQRASMLALGAVDHSSESSAAGEVGSSTIL</sequence>
<evidence type="ECO:0000259" key="6">
    <source>
        <dbReference type="Pfam" id="PF00931"/>
    </source>
</evidence>
<accession>A0A1Z3HNH1</accession>
<feature type="repeat" description="WD" evidence="4">
    <location>
        <begin position="857"/>
        <end position="898"/>
    </location>
</feature>
<dbReference type="CDD" id="cd00093">
    <property type="entry name" value="HTH_XRE"/>
    <property type="match status" value="1"/>
</dbReference>
<evidence type="ECO:0000256" key="4">
    <source>
        <dbReference type="PROSITE-ProRule" id="PRU00221"/>
    </source>
</evidence>
<dbReference type="KEGG" id="hhg:XM38_027950"/>
<feature type="repeat" description="WD" evidence="4">
    <location>
        <begin position="654"/>
        <end position="688"/>
    </location>
</feature>
<feature type="repeat" description="WD" evidence="4">
    <location>
        <begin position="941"/>
        <end position="982"/>
    </location>
</feature>
<feature type="region of interest" description="Disordered" evidence="5">
    <location>
        <begin position="172"/>
        <end position="193"/>
    </location>
</feature>
<dbReference type="Gene3D" id="2.130.10.10">
    <property type="entry name" value="YVTN repeat-like/Quinoprotein amine dehydrogenase"/>
    <property type="match status" value="7"/>
</dbReference>
<feature type="repeat" description="WD" evidence="4">
    <location>
        <begin position="815"/>
        <end position="856"/>
    </location>
</feature>
<dbReference type="GO" id="GO:0000209">
    <property type="term" value="P:protein polyubiquitination"/>
    <property type="evidence" value="ECO:0007669"/>
    <property type="project" value="TreeGrafter"/>
</dbReference>
<dbReference type="PANTHER" id="PTHR15622:SF2">
    <property type="entry name" value="U4_U6 SMALL NUCLEAR RIBONUCLEOPROTEIN PRP4"/>
    <property type="match status" value="1"/>
</dbReference>
<evidence type="ECO:0000313" key="8">
    <source>
        <dbReference type="Proteomes" id="UP000191901"/>
    </source>
</evidence>
<dbReference type="InterPro" id="IPR020472">
    <property type="entry name" value="WD40_PAC1"/>
</dbReference>
<dbReference type="InterPro" id="IPR051983">
    <property type="entry name" value="WSB_SOCS-box_domain"/>
</dbReference>
<dbReference type="Gene3D" id="3.40.50.300">
    <property type="entry name" value="P-loop containing nucleotide triphosphate hydrolases"/>
    <property type="match status" value="1"/>
</dbReference>
<evidence type="ECO:0000256" key="5">
    <source>
        <dbReference type="SAM" id="MobiDB-lite"/>
    </source>
</evidence>
<dbReference type="PANTHER" id="PTHR15622">
    <property type="entry name" value="WD40 REPEAT PROTEIN"/>
    <property type="match status" value="1"/>
</dbReference>
<dbReference type="Pfam" id="PF00400">
    <property type="entry name" value="WD40"/>
    <property type="match status" value="5"/>
</dbReference>
<dbReference type="EMBL" id="CP021983">
    <property type="protein sequence ID" value="ASC71841.1"/>
    <property type="molecule type" value="Genomic_DNA"/>
</dbReference>
<dbReference type="SUPFAM" id="SSF52540">
    <property type="entry name" value="P-loop containing nucleoside triphosphate hydrolases"/>
    <property type="match status" value="1"/>
</dbReference>
<dbReference type="Pfam" id="PF25173">
    <property type="entry name" value="Beta-prop_WDR3_1st"/>
    <property type="match status" value="1"/>
</dbReference>
<dbReference type="GO" id="GO:0043531">
    <property type="term" value="F:ADP binding"/>
    <property type="evidence" value="ECO:0007669"/>
    <property type="project" value="InterPro"/>
</dbReference>
<feature type="repeat" description="WD" evidence="4">
    <location>
        <begin position="731"/>
        <end position="772"/>
    </location>
</feature>
<organism evidence="7 8">
    <name type="scientific">Halomicronema hongdechloris C2206</name>
    <dbReference type="NCBI Taxonomy" id="1641165"/>
    <lineage>
        <taxon>Bacteria</taxon>
        <taxon>Bacillati</taxon>
        <taxon>Cyanobacteriota</taxon>
        <taxon>Cyanophyceae</taxon>
        <taxon>Nodosilineales</taxon>
        <taxon>Nodosilineaceae</taxon>
        <taxon>Halomicronema</taxon>
    </lineage>
</organism>
<dbReference type="PROSITE" id="PS50294">
    <property type="entry name" value="WD_REPEATS_REGION"/>
    <property type="match status" value="10"/>
</dbReference>
<feature type="repeat" description="WD" evidence="4">
    <location>
        <begin position="1025"/>
        <end position="1066"/>
    </location>
</feature>
<dbReference type="GO" id="GO:0003677">
    <property type="term" value="F:DNA binding"/>
    <property type="evidence" value="ECO:0007669"/>
    <property type="project" value="InterPro"/>
</dbReference>
<protein>
    <submittedName>
        <fullName evidence="7">WD-40 repeat protein</fullName>
    </submittedName>
</protein>
<dbReference type="STRING" id="1641165.XM38_26205"/>
<proteinExistence type="predicted"/>
<dbReference type="Proteomes" id="UP000191901">
    <property type="component" value="Chromosome"/>
</dbReference>
<dbReference type="InterPro" id="IPR002182">
    <property type="entry name" value="NB-ARC"/>
</dbReference>